<dbReference type="Pfam" id="PF17180">
    <property type="entry name" value="Zn_ribbon_3CxxC_2"/>
    <property type="match status" value="1"/>
</dbReference>
<sequence length="124" mass="14438">MHHQTTILSCMAGEPNYFRDRQNFDVRYSAFQTRPKGKGLTPDQVKKRCFGEYKCPECKRKWMSANSWANMGQKCIKCNINVHPHKQRPMEKPDGLDKSDPNKEHPQHLCEKCKALGYSCVRAH</sequence>
<dbReference type="InterPro" id="IPR033446">
    <property type="entry name" value="ZCCHC24_Znf-3CxxC"/>
</dbReference>
<dbReference type="SMART" id="SM01328">
    <property type="entry name" value="zf-3CxxC"/>
    <property type="match status" value="1"/>
</dbReference>
<keyword evidence="6" id="KW-1185">Reference proteome</keyword>
<accession>A0ABM1EMT2</accession>
<organism evidence="6 7">
    <name type="scientific">Priapulus caudatus</name>
    <name type="common">Priapulid worm</name>
    <dbReference type="NCBI Taxonomy" id="37621"/>
    <lineage>
        <taxon>Eukaryota</taxon>
        <taxon>Metazoa</taxon>
        <taxon>Ecdysozoa</taxon>
        <taxon>Scalidophora</taxon>
        <taxon>Priapulida</taxon>
        <taxon>Priapulimorpha</taxon>
        <taxon>Priapulimorphida</taxon>
        <taxon>Priapulidae</taxon>
        <taxon>Priapulus</taxon>
    </lineage>
</organism>
<evidence type="ECO:0000259" key="5">
    <source>
        <dbReference type="SMART" id="SM01328"/>
    </source>
</evidence>
<dbReference type="GeneID" id="106813793"/>
<feature type="region of interest" description="Disordered" evidence="4">
    <location>
        <begin position="86"/>
        <end position="106"/>
    </location>
</feature>
<evidence type="ECO:0000313" key="6">
    <source>
        <dbReference type="Proteomes" id="UP000695022"/>
    </source>
</evidence>
<evidence type="ECO:0000256" key="4">
    <source>
        <dbReference type="SAM" id="MobiDB-lite"/>
    </source>
</evidence>
<protein>
    <submittedName>
        <fullName evidence="7">Zinc finger CCHC domain-containing protein 24-like</fullName>
    </submittedName>
</protein>
<evidence type="ECO:0000313" key="7">
    <source>
        <dbReference type="RefSeq" id="XP_014673503.1"/>
    </source>
</evidence>
<keyword evidence="2" id="KW-0863">Zinc-finger</keyword>
<dbReference type="InterPro" id="IPR057809">
    <property type="entry name" value="ZCCHC24_C"/>
</dbReference>
<proteinExistence type="predicted"/>
<dbReference type="Proteomes" id="UP000695022">
    <property type="component" value="Unplaced"/>
</dbReference>
<reference evidence="7" key="1">
    <citation type="submission" date="2025-08" db="UniProtKB">
        <authorList>
            <consortium name="RefSeq"/>
        </authorList>
    </citation>
    <scope>IDENTIFICATION</scope>
</reference>
<dbReference type="Pfam" id="PF23490">
    <property type="entry name" value="ZCCHC24_C"/>
    <property type="match status" value="1"/>
</dbReference>
<feature type="domain" description="3CxxC-type" evidence="5">
    <location>
        <begin position="48"/>
        <end position="116"/>
    </location>
</feature>
<feature type="compositionally biased region" description="Basic and acidic residues" evidence="4">
    <location>
        <begin position="88"/>
        <end position="106"/>
    </location>
</feature>
<dbReference type="RefSeq" id="XP_014673503.1">
    <property type="nucleotide sequence ID" value="XM_014818017.1"/>
</dbReference>
<evidence type="ECO:0000256" key="1">
    <source>
        <dbReference type="ARBA" id="ARBA00022723"/>
    </source>
</evidence>
<name>A0ABM1EMT2_PRICU</name>
<evidence type="ECO:0000256" key="3">
    <source>
        <dbReference type="ARBA" id="ARBA00022833"/>
    </source>
</evidence>
<keyword evidence="1" id="KW-0479">Metal-binding</keyword>
<evidence type="ECO:0000256" key="2">
    <source>
        <dbReference type="ARBA" id="ARBA00022771"/>
    </source>
</evidence>
<keyword evidence="3" id="KW-0862">Zinc</keyword>
<dbReference type="InterPro" id="IPR027377">
    <property type="entry name" value="ZAR1/RTP1-5-like_Znf-3CxxC"/>
</dbReference>
<gene>
    <name evidence="7" type="primary">LOC106813793</name>
</gene>